<evidence type="ECO:0000256" key="1">
    <source>
        <dbReference type="SAM" id="MobiDB-lite"/>
    </source>
</evidence>
<dbReference type="EMBL" id="JBIBSM010000027">
    <property type="protein sequence ID" value="MFF8280930.1"/>
    <property type="molecule type" value="Genomic_DNA"/>
</dbReference>
<comment type="caution">
    <text evidence="2">The sequence shown here is derived from an EMBL/GenBank/DDBJ whole genome shotgun (WGS) entry which is preliminary data.</text>
</comment>
<keyword evidence="3" id="KW-1185">Reference proteome</keyword>
<proteinExistence type="predicted"/>
<dbReference type="Pfam" id="PF14013">
    <property type="entry name" value="MT0933_antitox"/>
    <property type="match status" value="1"/>
</dbReference>
<dbReference type="InterPro" id="IPR028037">
    <property type="entry name" value="Antitoxin_Rv0909/MT0933"/>
</dbReference>
<name>A0ABW6YN59_9ACTN</name>
<evidence type="ECO:0000313" key="3">
    <source>
        <dbReference type="Proteomes" id="UP001603013"/>
    </source>
</evidence>
<organism evidence="2 3">
    <name type="scientific">Streptomyces lateritius</name>
    <dbReference type="NCBI Taxonomy" id="67313"/>
    <lineage>
        <taxon>Bacteria</taxon>
        <taxon>Bacillati</taxon>
        <taxon>Actinomycetota</taxon>
        <taxon>Actinomycetes</taxon>
        <taxon>Kitasatosporales</taxon>
        <taxon>Streptomycetaceae</taxon>
        <taxon>Streptomyces</taxon>
    </lineage>
</organism>
<accession>A0ABW6YN59</accession>
<evidence type="ECO:0000313" key="2">
    <source>
        <dbReference type="EMBL" id="MFF8280930.1"/>
    </source>
</evidence>
<feature type="compositionally biased region" description="Basic and acidic residues" evidence="1">
    <location>
        <begin position="1"/>
        <end position="17"/>
    </location>
</feature>
<dbReference type="RefSeq" id="WP_158987987.1">
    <property type="nucleotide sequence ID" value="NZ_BMTO01000025.1"/>
</dbReference>
<feature type="compositionally biased region" description="Basic and acidic residues" evidence="1">
    <location>
        <begin position="24"/>
        <end position="58"/>
    </location>
</feature>
<feature type="region of interest" description="Disordered" evidence="1">
    <location>
        <begin position="1"/>
        <end position="69"/>
    </location>
</feature>
<sequence>MGIMDKLKEMMGQHPDKTQQGIDRAGDMVDKRTGNKHADKVDRAQQHMKDRLGRKDSPEQPPPPPPPSA</sequence>
<gene>
    <name evidence="2" type="ORF">ACF05T_33535</name>
</gene>
<reference evidence="2 3" key="1">
    <citation type="submission" date="2024-10" db="EMBL/GenBank/DDBJ databases">
        <title>The Natural Products Discovery Center: Release of the First 8490 Sequenced Strains for Exploring Actinobacteria Biosynthetic Diversity.</title>
        <authorList>
            <person name="Kalkreuter E."/>
            <person name="Kautsar S.A."/>
            <person name="Yang D."/>
            <person name="Bader C.D."/>
            <person name="Teijaro C.N."/>
            <person name="Fluegel L."/>
            <person name="Davis C.M."/>
            <person name="Simpson J.R."/>
            <person name="Lauterbach L."/>
            <person name="Steele A.D."/>
            <person name="Gui C."/>
            <person name="Meng S."/>
            <person name="Li G."/>
            <person name="Viehrig K."/>
            <person name="Ye F."/>
            <person name="Su P."/>
            <person name="Kiefer A.F."/>
            <person name="Nichols A."/>
            <person name="Cepeda A.J."/>
            <person name="Yan W."/>
            <person name="Fan B."/>
            <person name="Jiang Y."/>
            <person name="Adhikari A."/>
            <person name="Zheng C.-J."/>
            <person name="Schuster L."/>
            <person name="Cowan T.M."/>
            <person name="Smanski M.J."/>
            <person name="Chevrette M.G."/>
            <person name="De Carvalho L.P.S."/>
            <person name="Shen B."/>
        </authorList>
    </citation>
    <scope>NUCLEOTIDE SEQUENCE [LARGE SCALE GENOMIC DNA]</scope>
    <source>
        <strain evidence="2 3">NPDC015755</strain>
    </source>
</reference>
<dbReference type="Proteomes" id="UP001603013">
    <property type="component" value="Unassembled WGS sequence"/>
</dbReference>
<protein>
    <submittedName>
        <fullName evidence="2">Antitoxin</fullName>
    </submittedName>
</protein>
<feature type="compositionally biased region" description="Pro residues" evidence="1">
    <location>
        <begin position="59"/>
        <end position="69"/>
    </location>
</feature>